<dbReference type="SMART" id="SM00448">
    <property type="entry name" value="REC"/>
    <property type="match status" value="1"/>
</dbReference>
<dbReference type="InterPro" id="IPR011006">
    <property type="entry name" value="CheY-like_superfamily"/>
</dbReference>
<keyword evidence="10" id="KW-1185">Reference proteome</keyword>
<dbReference type="GO" id="GO:0000155">
    <property type="term" value="F:phosphorelay sensor kinase activity"/>
    <property type="evidence" value="ECO:0007669"/>
    <property type="project" value="InterPro"/>
</dbReference>
<accession>A0A545UDB0</accession>
<dbReference type="InterPro" id="IPR005467">
    <property type="entry name" value="His_kinase_dom"/>
</dbReference>
<dbReference type="PROSITE" id="PS50110">
    <property type="entry name" value="RESPONSE_REGULATORY"/>
    <property type="match status" value="1"/>
</dbReference>
<dbReference type="SMART" id="SM00388">
    <property type="entry name" value="HisKA"/>
    <property type="match status" value="1"/>
</dbReference>
<evidence type="ECO:0000259" key="8">
    <source>
        <dbReference type="PROSITE" id="PS50110"/>
    </source>
</evidence>
<dbReference type="SUPFAM" id="SSF63829">
    <property type="entry name" value="Calcium-dependent phosphotriesterase"/>
    <property type="match status" value="3"/>
</dbReference>
<dbReference type="SUPFAM" id="SSF52172">
    <property type="entry name" value="CheY-like"/>
    <property type="match status" value="1"/>
</dbReference>
<dbReference type="Pfam" id="PF00072">
    <property type="entry name" value="Response_reg"/>
    <property type="match status" value="1"/>
</dbReference>
<dbReference type="InterPro" id="IPR013783">
    <property type="entry name" value="Ig-like_fold"/>
</dbReference>
<name>A0A545UDB0_9GAMM</name>
<keyword evidence="4" id="KW-0902">Two-component regulatory system</keyword>
<evidence type="ECO:0000256" key="1">
    <source>
        <dbReference type="ARBA" id="ARBA00000085"/>
    </source>
</evidence>
<dbReference type="Pfam" id="PF07495">
    <property type="entry name" value="Y_Y_Y"/>
    <property type="match status" value="1"/>
</dbReference>
<dbReference type="OrthoDB" id="176203at2"/>
<dbReference type="InterPro" id="IPR004358">
    <property type="entry name" value="Sig_transdc_His_kin-like_C"/>
</dbReference>
<evidence type="ECO:0000256" key="3">
    <source>
        <dbReference type="ARBA" id="ARBA00022553"/>
    </source>
</evidence>
<dbReference type="Gene3D" id="3.40.50.2300">
    <property type="match status" value="1"/>
</dbReference>
<evidence type="ECO:0000256" key="2">
    <source>
        <dbReference type="ARBA" id="ARBA00012438"/>
    </source>
</evidence>
<dbReference type="Proteomes" id="UP000315439">
    <property type="component" value="Unassembled WGS sequence"/>
</dbReference>
<dbReference type="RefSeq" id="WP_142894143.1">
    <property type="nucleotide sequence ID" value="NZ_ML660164.1"/>
</dbReference>
<evidence type="ECO:0000313" key="9">
    <source>
        <dbReference type="EMBL" id="TQV87423.1"/>
    </source>
</evidence>
<comment type="caution">
    <text evidence="9">The sequence shown here is derived from an EMBL/GenBank/DDBJ whole genome shotgun (WGS) entry which is preliminary data.</text>
</comment>
<gene>
    <name evidence="9" type="ORF">FLL46_13345</name>
</gene>
<keyword evidence="3 5" id="KW-0597">Phosphoprotein</keyword>
<feature type="signal peptide" evidence="6">
    <location>
        <begin position="1"/>
        <end position="24"/>
    </location>
</feature>
<organism evidence="9 10">
    <name type="scientific">Aliikangiella coralliicola</name>
    <dbReference type="NCBI Taxonomy" id="2592383"/>
    <lineage>
        <taxon>Bacteria</taxon>
        <taxon>Pseudomonadati</taxon>
        <taxon>Pseudomonadota</taxon>
        <taxon>Gammaproteobacteria</taxon>
        <taxon>Oceanospirillales</taxon>
        <taxon>Pleioneaceae</taxon>
        <taxon>Aliikangiella</taxon>
    </lineage>
</organism>
<dbReference type="SUPFAM" id="SSF47384">
    <property type="entry name" value="Homodimeric domain of signal transducing histidine kinase"/>
    <property type="match status" value="1"/>
</dbReference>
<dbReference type="PANTHER" id="PTHR43547">
    <property type="entry name" value="TWO-COMPONENT HISTIDINE KINASE"/>
    <property type="match status" value="1"/>
</dbReference>
<evidence type="ECO:0000256" key="5">
    <source>
        <dbReference type="PROSITE-ProRule" id="PRU00169"/>
    </source>
</evidence>
<dbReference type="Gene3D" id="1.10.287.130">
    <property type="match status" value="1"/>
</dbReference>
<dbReference type="InterPro" id="IPR011110">
    <property type="entry name" value="Reg_prop"/>
</dbReference>
<reference evidence="9 10" key="1">
    <citation type="submission" date="2019-07" db="EMBL/GenBank/DDBJ databases">
        <title>Draft genome for Aliikangiella sp. M105.</title>
        <authorList>
            <person name="Wang G."/>
        </authorList>
    </citation>
    <scope>NUCLEOTIDE SEQUENCE [LARGE SCALE GENOMIC DNA]</scope>
    <source>
        <strain evidence="9 10">M105</strain>
    </source>
</reference>
<dbReference type="CDD" id="cd17546">
    <property type="entry name" value="REC_hyHK_CKI1_RcsC-like"/>
    <property type="match status" value="1"/>
</dbReference>
<dbReference type="InterPro" id="IPR003661">
    <property type="entry name" value="HisK_dim/P_dom"/>
</dbReference>
<dbReference type="InterPro" id="IPR011123">
    <property type="entry name" value="Y_Y_Y"/>
</dbReference>
<dbReference type="PROSITE" id="PS50109">
    <property type="entry name" value="HIS_KIN"/>
    <property type="match status" value="1"/>
</dbReference>
<dbReference type="InterPro" id="IPR036890">
    <property type="entry name" value="HATPase_C_sf"/>
</dbReference>
<feature type="domain" description="Response regulatory" evidence="8">
    <location>
        <begin position="1271"/>
        <end position="1387"/>
    </location>
</feature>
<evidence type="ECO:0000256" key="4">
    <source>
        <dbReference type="ARBA" id="ARBA00023012"/>
    </source>
</evidence>
<evidence type="ECO:0000256" key="6">
    <source>
        <dbReference type="SAM" id="SignalP"/>
    </source>
</evidence>
<protein>
    <recommendedName>
        <fullName evidence="2">histidine kinase</fullName>
        <ecNumber evidence="2">2.7.13.3</ecNumber>
    </recommendedName>
</protein>
<dbReference type="InterPro" id="IPR036097">
    <property type="entry name" value="HisK_dim/P_sf"/>
</dbReference>
<dbReference type="FunFam" id="3.30.565.10:FF:000010">
    <property type="entry name" value="Sensor histidine kinase RcsC"/>
    <property type="match status" value="1"/>
</dbReference>
<dbReference type="Pfam" id="PF00512">
    <property type="entry name" value="HisKA"/>
    <property type="match status" value="1"/>
</dbReference>
<comment type="catalytic activity">
    <reaction evidence="1">
        <text>ATP + protein L-histidine = ADP + protein N-phospho-L-histidine.</text>
        <dbReference type="EC" id="2.7.13.3"/>
    </reaction>
</comment>
<sequence>MKYFINTCVVLILTSLVAHRLANAGSHDSFYHSAPLHFESISVDQGLSQYSVIDILKDREGYLWFATQDGLNRYDGYNITVFKHDSNDATSISDNYIWALIEDSDGLIWIGTRNGGLNKFDPKTETFTTFRHDPDNELSIASDQVTALFIDSRNQFWVGTANGGLNLFDRKQNTFKRYLHDPEDINSIGGNAVKVITEDQSGDLWLGLSHTPLRHFPSAGLDRFNVKTQSFQHFRYDPADNFSLSGDHVNAINIDQLGYIWISSYGRGLSRLDPATGIFKRYYDYDTDGETKPRLIHRIIAGKNNTLWIASGFQGLYEFDKELEVFRAHQKTTDDSNSLHGISLYSLLLDNDILWAGSWRFGIGKTDLSSRQFNKLRLSKTDQISLADQSVSMIKSSGDLIYFGNSFGGLAKFNKKKKTIEITKPQSLLDNADMDRVKRIFIDSKNQIWISHYKLGLFPHIEGIQNKQTFQYNDEITDVEKYHINGFAESSDGTLWFGSRGRGLIRFNPSTGEAKQFQNKPDDATSLSYNAISMNGLLVDSEDNLWIATSGGGLNFLPKGSEQFERIPLTGKTKLSHATVTSVSISPSGALWVGTQGGGINRVVKNKDELKIESFNSKDGLIADAIGGVYESSDGKVWMSTTRGVSRFDYANKSFYNFALSEGVLRGYTIGSHHMDEQGIIYFGGPHGVTYFDPLKIKAPKHLEKVVLTDFLLANKSSKVSQKGAQIDQDYHVSYAEAIQLDYEESVFGFEFSSLDHRYKERVRFAYKMEGFDDEWTRTNYSNRRAVYTNLDAGNYTFKVTTIGLNDDLSNQITKINVEILPAPWRTWWAYTLYAVAFLILLALLYNQRYKTSLAIERRRFAETANQAKSLFLASMSHEIRTPLNGVIGAASLLSECKLEKESKSYSQVIKHSAESLLLLVNDILDLSKIESGKLELEARQFNLRECIENTLDLFTSAVDEKNIELSFVVDENIPGEIISDAMRLKQVVTNLVSNGIKFTQHGFVNVVIQCGERHNDDDVNLRFMVEDSGVGMSKLEQVHIFEEFTQAKASTSRKYGGTGLGLSICQRIVKLMGGEISVKSEQGKGTIFSFEIKVGVPTDSQGIYAVTHTGILNNKVMLAVGCNEFTKKIISNLSISVGMSVYFKSVNQVIGDSSIVRQGKVKEGSELSSNPDVLLLEKNSNNTAADKFLDWIQSDAETRLLSCPKVLISSPNYAKNYQHKHLTEFNQITYKPIKLAQMIRRLEALFGGNDEQPEEKAASNEQFSLAHPLKILLAEDNVVNQKVFQMCMNKLGYQVDTVSDGKEALIAITNKRYDVLFADLQMPNLDGLGLVEQINQHYFEQHLLIVLCSANVLQDFEGMKDNGLIHDFLAKPYRLDELKECLVKLYEKAKCFE</sequence>
<proteinExistence type="predicted"/>
<dbReference type="CDD" id="cd16922">
    <property type="entry name" value="HATPase_EvgS-ArcB-TorS-like"/>
    <property type="match status" value="1"/>
</dbReference>
<evidence type="ECO:0000313" key="10">
    <source>
        <dbReference type="Proteomes" id="UP000315439"/>
    </source>
</evidence>
<dbReference type="InterPro" id="IPR001789">
    <property type="entry name" value="Sig_transdc_resp-reg_receiver"/>
</dbReference>
<feature type="domain" description="Histidine kinase" evidence="7">
    <location>
        <begin position="875"/>
        <end position="1097"/>
    </location>
</feature>
<feature type="modified residue" description="4-aspartylphosphate" evidence="5">
    <location>
        <position position="1320"/>
    </location>
</feature>
<dbReference type="SUPFAM" id="SSF55874">
    <property type="entry name" value="ATPase domain of HSP90 chaperone/DNA topoisomerase II/histidine kinase"/>
    <property type="match status" value="1"/>
</dbReference>
<dbReference type="InterPro" id="IPR003594">
    <property type="entry name" value="HATPase_dom"/>
</dbReference>
<dbReference type="Gene3D" id="3.30.565.10">
    <property type="entry name" value="Histidine kinase-like ATPase, C-terminal domain"/>
    <property type="match status" value="1"/>
</dbReference>
<dbReference type="SMART" id="SM00387">
    <property type="entry name" value="HATPase_c"/>
    <property type="match status" value="1"/>
</dbReference>
<dbReference type="Pfam" id="PF07494">
    <property type="entry name" value="Reg_prop"/>
    <property type="match status" value="2"/>
</dbReference>
<dbReference type="CDD" id="cd00082">
    <property type="entry name" value="HisKA"/>
    <property type="match status" value="1"/>
</dbReference>
<dbReference type="EMBL" id="VIKS01000008">
    <property type="protein sequence ID" value="TQV87423.1"/>
    <property type="molecule type" value="Genomic_DNA"/>
</dbReference>
<dbReference type="Gene3D" id="2.60.40.10">
    <property type="entry name" value="Immunoglobulins"/>
    <property type="match status" value="1"/>
</dbReference>
<dbReference type="Pfam" id="PF02518">
    <property type="entry name" value="HATPase_c"/>
    <property type="match status" value="1"/>
</dbReference>
<dbReference type="InterPro" id="IPR015943">
    <property type="entry name" value="WD40/YVTN_repeat-like_dom_sf"/>
</dbReference>
<dbReference type="PRINTS" id="PR00344">
    <property type="entry name" value="BCTRLSENSOR"/>
</dbReference>
<dbReference type="Gene3D" id="2.130.10.10">
    <property type="entry name" value="YVTN repeat-like/Quinoprotein amine dehydrogenase"/>
    <property type="match status" value="2"/>
</dbReference>
<keyword evidence="6" id="KW-0732">Signal</keyword>
<feature type="chain" id="PRO_5021797746" description="histidine kinase" evidence="6">
    <location>
        <begin position="25"/>
        <end position="1394"/>
    </location>
</feature>
<evidence type="ECO:0000259" key="7">
    <source>
        <dbReference type="PROSITE" id="PS50109"/>
    </source>
</evidence>
<dbReference type="EC" id="2.7.13.3" evidence="2"/>
<dbReference type="PANTHER" id="PTHR43547:SF2">
    <property type="entry name" value="HYBRID SIGNAL TRANSDUCTION HISTIDINE KINASE C"/>
    <property type="match status" value="1"/>
</dbReference>